<dbReference type="AlphaFoldDB" id="M8BA19"/>
<evidence type="ECO:0000313" key="1">
    <source>
        <dbReference type="EnsemblPlants" id="EMT10836"/>
    </source>
</evidence>
<sequence length="407" mass="45406">MVTTKKETASLLTEIPDELLAEIFLRLSDPADLARASVARVSFRRLVTDGSFLASFRSHHTPLILALLDRDGFHPALPPHPSAAAARTLALAVDFTFSFLPGHFRWFNLDIRDGRVLLQPGFEEYGPPGVFRELAVCDPLHRRYALLPQLPDDLAATVDCLLTSPFLVPVSEDEEETAFKVICLARGKTKVAAFVFSSSIGQWQAAACMGWSDLALDMVDSDMMSRTNSCYLRRHYAYGCFYWDWLVIHKKQLLVLDTRRMEFSIADLPPGGWCTHAVAIVEAGEGRLGLFGHHGETASDLTYAVVQNRGESPSQCQIEKTVSLDSGYRCYIKAVTESCLLLMRTEALPGSPLLIEYFTTDIKTLQLRRVSAKECKTWLPGIMIYAHLFETGVYTNFPPSLLPPRTV</sequence>
<name>M8BA19_AEGTA</name>
<accession>M8BA19</accession>
<protein>
    <recommendedName>
        <fullName evidence="2">F-box domain-containing protein</fullName>
    </recommendedName>
</protein>
<dbReference type="PANTHER" id="PTHR31264:SF9">
    <property type="entry name" value="F-BOX DOMAIN-CONTAINING PROTEIN"/>
    <property type="match status" value="1"/>
</dbReference>
<organism evidence="1">
    <name type="scientific">Aegilops tauschii</name>
    <name type="common">Tausch's goatgrass</name>
    <name type="synonym">Aegilops squarrosa</name>
    <dbReference type="NCBI Taxonomy" id="37682"/>
    <lineage>
        <taxon>Eukaryota</taxon>
        <taxon>Viridiplantae</taxon>
        <taxon>Streptophyta</taxon>
        <taxon>Embryophyta</taxon>
        <taxon>Tracheophyta</taxon>
        <taxon>Spermatophyta</taxon>
        <taxon>Magnoliopsida</taxon>
        <taxon>Liliopsida</taxon>
        <taxon>Poales</taxon>
        <taxon>Poaceae</taxon>
        <taxon>BOP clade</taxon>
        <taxon>Pooideae</taxon>
        <taxon>Triticodae</taxon>
        <taxon>Triticeae</taxon>
        <taxon>Triticinae</taxon>
        <taxon>Aegilops</taxon>
    </lineage>
</organism>
<dbReference type="PANTHER" id="PTHR31264">
    <property type="entry name" value="OS07G0554500 PROTEIN-RELATED"/>
    <property type="match status" value="1"/>
</dbReference>
<reference evidence="1" key="1">
    <citation type="submission" date="2015-06" db="UniProtKB">
        <authorList>
            <consortium name="EnsemblPlants"/>
        </authorList>
    </citation>
    <scope>IDENTIFICATION</scope>
</reference>
<dbReference type="EnsemblPlants" id="EMT10836">
    <property type="protein sequence ID" value="EMT10836"/>
    <property type="gene ID" value="F775_10370"/>
</dbReference>
<evidence type="ECO:0008006" key="2">
    <source>
        <dbReference type="Google" id="ProtNLM"/>
    </source>
</evidence>
<proteinExistence type="predicted"/>
<dbReference type="InterPro" id="IPR036047">
    <property type="entry name" value="F-box-like_dom_sf"/>
</dbReference>
<dbReference type="SUPFAM" id="SSF81383">
    <property type="entry name" value="F-box domain"/>
    <property type="match status" value="1"/>
</dbReference>